<comment type="similarity">
    <text evidence="1 11">Belongs to the glycosyl hydrolase 28 family.</text>
</comment>
<keyword evidence="4" id="KW-0677">Repeat</keyword>
<dbReference type="GO" id="GO:0005576">
    <property type="term" value="C:extracellular region"/>
    <property type="evidence" value="ECO:0007669"/>
    <property type="project" value="TreeGrafter"/>
</dbReference>
<name>A0AAN6JXT0_9BASI</name>
<comment type="caution">
    <text evidence="14">The sequence shown here is derived from an EMBL/GenBank/DDBJ whole genome shotgun (WGS) entry which is preliminary data.</text>
</comment>
<dbReference type="PANTHER" id="PTHR31884">
    <property type="entry name" value="POLYGALACTURONASE"/>
    <property type="match status" value="1"/>
</dbReference>
<dbReference type="Gene3D" id="2.160.20.10">
    <property type="entry name" value="Single-stranded right-handed beta-helix, Pectin lyase-like"/>
    <property type="match status" value="1"/>
</dbReference>
<keyword evidence="7 11" id="KW-0326">Glycosidase</keyword>
<dbReference type="Proteomes" id="UP001176517">
    <property type="component" value="Unassembled WGS sequence"/>
</dbReference>
<dbReference type="GO" id="GO:0004650">
    <property type="term" value="F:polygalacturonase activity"/>
    <property type="evidence" value="ECO:0007669"/>
    <property type="project" value="UniProtKB-EC"/>
</dbReference>
<keyword evidence="3 13" id="KW-0732">Signal</keyword>
<feature type="compositionally biased region" description="Low complexity" evidence="12">
    <location>
        <begin position="92"/>
        <end position="104"/>
    </location>
</feature>
<evidence type="ECO:0000256" key="13">
    <source>
        <dbReference type="SAM" id="SignalP"/>
    </source>
</evidence>
<feature type="region of interest" description="Disordered" evidence="12">
    <location>
        <begin position="32"/>
        <end position="104"/>
    </location>
</feature>
<keyword evidence="8" id="KW-0961">Cell wall biogenesis/degradation</keyword>
<feature type="active site" evidence="10">
    <location>
        <position position="298"/>
    </location>
</feature>
<dbReference type="InterPro" id="IPR012334">
    <property type="entry name" value="Pectin_lyas_fold"/>
</dbReference>
<evidence type="ECO:0000256" key="12">
    <source>
        <dbReference type="SAM" id="MobiDB-lite"/>
    </source>
</evidence>
<dbReference type="FunFam" id="2.160.20.10:FF:000002">
    <property type="entry name" value="Endopolygalacturonase D"/>
    <property type="match status" value="1"/>
</dbReference>
<proteinExistence type="inferred from homology"/>
<reference evidence="14" key="1">
    <citation type="journal article" date="2023" name="PhytoFront">
        <title>Draft Genome Resources of Seven Strains of Tilletia horrida, Causal Agent of Kernel Smut of Rice.</title>
        <authorList>
            <person name="Khanal S."/>
            <person name="Antony Babu S."/>
            <person name="Zhou X.G."/>
        </authorList>
    </citation>
    <scope>NUCLEOTIDE SEQUENCE</scope>
    <source>
        <strain evidence="14">TX6</strain>
    </source>
</reference>
<evidence type="ECO:0000256" key="4">
    <source>
        <dbReference type="ARBA" id="ARBA00022737"/>
    </source>
</evidence>
<evidence type="ECO:0000256" key="5">
    <source>
        <dbReference type="ARBA" id="ARBA00022801"/>
    </source>
</evidence>
<dbReference type="GO" id="GO:0071555">
    <property type="term" value="P:cell wall organization"/>
    <property type="evidence" value="ECO:0007669"/>
    <property type="project" value="UniProtKB-KW"/>
</dbReference>
<evidence type="ECO:0000256" key="10">
    <source>
        <dbReference type="PROSITE-ProRule" id="PRU10052"/>
    </source>
</evidence>
<keyword evidence="6" id="KW-1015">Disulfide bond</keyword>
<keyword evidence="15" id="KW-1185">Reference proteome</keyword>
<evidence type="ECO:0000256" key="6">
    <source>
        <dbReference type="ARBA" id="ARBA00023157"/>
    </source>
</evidence>
<protein>
    <recommendedName>
        <fullName evidence="2">endo-polygalacturonase</fullName>
        <ecNumber evidence="2">3.2.1.15</ecNumber>
    </recommendedName>
</protein>
<dbReference type="GO" id="GO:0045490">
    <property type="term" value="P:pectin catabolic process"/>
    <property type="evidence" value="ECO:0007669"/>
    <property type="project" value="TreeGrafter"/>
</dbReference>
<dbReference type="InterPro" id="IPR011050">
    <property type="entry name" value="Pectin_lyase_fold/virulence"/>
</dbReference>
<evidence type="ECO:0000256" key="1">
    <source>
        <dbReference type="ARBA" id="ARBA00008834"/>
    </source>
</evidence>
<comment type="catalytic activity">
    <reaction evidence="9">
        <text>(1,4-alpha-D-galacturonosyl)n+m + H2O = (1,4-alpha-D-galacturonosyl)n + (1,4-alpha-D-galacturonosyl)m.</text>
        <dbReference type="EC" id="3.2.1.15"/>
    </reaction>
</comment>
<evidence type="ECO:0000256" key="3">
    <source>
        <dbReference type="ARBA" id="ARBA00022729"/>
    </source>
</evidence>
<gene>
    <name evidence="14" type="ORF">OC846_003625</name>
</gene>
<evidence type="ECO:0000256" key="9">
    <source>
        <dbReference type="ARBA" id="ARBA00034074"/>
    </source>
</evidence>
<dbReference type="InterPro" id="IPR050434">
    <property type="entry name" value="Glycosyl_hydrlase_28"/>
</dbReference>
<dbReference type="PANTHER" id="PTHR31884:SF1">
    <property type="entry name" value="POLYGALACTURONASE"/>
    <property type="match status" value="1"/>
</dbReference>
<sequence>MRTFTLVTLFTLLILISEIDAHSSSPFASSARRSQHLSLAHRHHKSGSKSSKSHSHHKSVSGPAFSKGAAVKPQTDDKATGKDAGQSKPEASTGSPSSSGSGSSCTFTDFVALEAGKKSCKSIILNNIQVPAGKTLDLTGLDPGVAVTFAGKTTFGYKEWKGPLIAADGQITITGAPGHVIDCQGGRWYDGKGSNGGKIKPKFFALHAMMNTVVSDLNILTTPVQAFSISDSSHLTLNNIRIDDRPGGDLGHNTDAFDVGTSTFITINNATVFNHDDCLAINSGTDIVFKGGYCNGGHGISIGSVGNRDVNTVARVNVTDCDVVNSMNGARIKTIAGATGKVDTVTFSNLRLSGITDAGIVVIQDYLNGGPTGKPTSGVPITNLRMIDITGTVDNKAMPIQIKCGAGACKDWQWDSSITGGTPADDKNCMNIPPSVKKC</sequence>
<dbReference type="PROSITE" id="PS00502">
    <property type="entry name" value="POLYGALACTURONASE"/>
    <property type="match status" value="1"/>
</dbReference>
<feature type="compositionally biased region" description="Basic residues" evidence="12">
    <location>
        <begin position="33"/>
        <end position="59"/>
    </location>
</feature>
<dbReference type="EC" id="3.2.1.15" evidence="2"/>
<accession>A0AAN6JXT0</accession>
<keyword evidence="5 11" id="KW-0378">Hydrolase</keyword>
<dbReference type="Pfam" id="PF00295">
    <property type="entry name" value="Glyco_hydro_28"/>
    <property type="match status" value="1"/>
</dbReference>
<evidence type="ECO:0000256" key="2">
    <source>
        <dbReference type="ARBA" id="ARBA00012736"/>
    </source>
</evidence>
<dbReference type="SUPFAM" id="SSF51126">
    <property type="entry name" value="Pectin lyase-like"/>
    <property type="match status" value="1"/>
</dbReference>
<dbReference type="EMBL" id="JAPDMZ010000091">
    <property type="protein sequence ID" value="KAK0550521.1"/>
    <property type="molecule type" value="Genomic_DNA"/>
</dbReference>
<evidence type="ECO:0000256" key="8">
    <source>
        <dbReference type="ARBA" id="ARBA00023316"/>
    </source>
</evidence>
<evidence type="ECO:0000313" key="15">
    <source>
        <dbReference type="Proteomes" id="UP001176517"/>
    </source>
</evidence>
<evidence type="ECO:0000256" key="11">
    <source>
        <dbReference type="RuleBase" id="RU361169"/>
    </source>
</evidence>
<evidence type="ECO:0000313" key="14">
    <source>
        <dbReference type="EMBL" id="KAK0550521.1"/>
    </source>
</evidence>
<feature type="chain" id="PRO_5042859220" description="endo-polygalacturonase" evidence="13">
    <location>
        <begin position="22"/>
        <end position="439"/>
    </location>
</feature>
<dbReference type="AlphaFoldDB" id="A0AAN6JXT0"/>
<dbReference type="InterPro" id="IPR000743">
    <property type="entry name" value="Glyco_hydro_28"/>
</dbReference>
<evidence type="ECO:0000256" key="7">
    <source>
        <dbReference type="ARBA" id="ARBA00023295"/>
    </source>
</evidence>
<dbReference type="InterPro" id="IPR006626">
    <property type="entry name" value="PbH1"/>
</dbReference>
<organism evidence="14 15">
    <name type="scientific">Tilletia horrida</name>
    <dbReference type="NCBI Taxonomy" id="155126"/>
    <lineage>
        <taxon>Eukaryota</taxon>
        <taxon>Fungi</taxon>
        <taxon>Dikarya</taxon>
        <taxon>Basidiomycota</taxon>
        <taxon>Ustilaginomycotina</taxon>
        <taxon>Exobasidiomycetes</taxon>
        <taxon>Tilletiales</taxon>
        <taxon>Tilletiaceae</taxon>
        <taxon>Tilletia</taxon>
    </lineage>
</organism>
<dbReference type="SMART" id="SM00710">
    <property type="entry name" value="PbH1"/>
    <property type="match status" value="5"/>
</dbReference>
<feature type="signal peptide" evidence="13">
    <location>
        <begin position="1"/>
        <end position="21"/>
    </location>
</feature>